<evidence type="ECO:0000256" key="6">
    <source>
        <dbReference type="ARBA" id="ARBA00023186"/>
    </source>
</evidence>
<dbReference type="EC" id="5.2.1.8" evidence="10"/>
<keyword evidence="7 9" id="KW-0413">Isomerase</keyword>
<dbReference type="InterPro" id="IPR001179">
    <property type="entry name" value="PPIase_FKBP_dom"/>
</dbReference>
<sequence length="186" mass="19373">MSLTKNKVASVAYTLTVDNQVIDQADKENPMEFIQGVGGMIPGFEKALEGKSIGDSFSISVEPAEAYGERNNDLTQDVSREMFAGVPDDQLVAGAQFQAQTDAGVEVITIAAVDGDTIKIDANHPLAGQTLNFDVEMLDIRDATAEELEHGHVHATGGCGSHDKSTDNSSGGCCGGGSCGDEGNGH</sequence>
<name>A0A7V2WUW9_LEUMU</name>
<evidence type="ECO:0000256" key="8">
    <source>
        <dbReference type="ARBA" id="ARBA00037071"/>
    </source>
</evidence>
<evidence type="ECO:0000256" key="3">
    <source>
        <dbReference type="ARBA" id="ARBA00006577"/>
    </source>
</evidence>
<dbReference type="GO" id="GO:0005737">
    <property type="term" value="C:cytoplasm"/>
    <property type="evidence" value="ECO:0007669"/>
    <property type="project" value="UniProtKB-SubCell"/>
</dbReference>
<comment type="caution">
    <text evidence="13">The sequence shown here is derived from an EMBL/GenBank/DDBJ whole genome shotgun (WGS) entry which is preliminary data.</text>
</comment>
<dbReference type="PANTHER" id="PTHR47861">
    <property type="entry name" value="FKBP-TYPE PEPTIDYL-PROLYL CIS-TRANS ISOMERASE SLYD"/>
    <property type="match status" value="1"/>
</dbReference>
<proteinExistence type="inferred from homology"/>
<dbReference type="PANTHER" id="PTHR47861:SF3">
    <property type="entry name" value="FKBP-TYPE PEPTIDYL-PROLYL CIS-TRANS ISOMERASE SLYD"/>
    <property type="match status" value="1"/>
</dbReference>
<keyword evidence="6" id="KW-0143">Chaperone</keyword>
<keyword evidence="5 9" id="KW-0697">Rotamase</keyword>
<dbReference type="Pfam" id="PF00254">
    <property type="entry name" value="FKBP_C"/>
    <property type="match status" value="1"/>
</dbReference>
<evidence type="ECO:0000256" key="5">
    <source>
        <dbReference type="ARBA" id="ARBA00023110"/>
    </source>
</evidence>
<feature type="region of interest" description="Disordered" evidence="11">
    <location>
        <begin position="156"/>
        <end position="186"/>
    </location>
</feature>
<comment type="function">
    <text evidence="8">Also involved in hydrogenase metallocenter assembly, probably by participating in the nickel insertion step. This function in hydrogenase biosynthesis requires chaperone activity and the presence of the metal-binding domain, but not PPIase activity.</text>
</comment>
<evidence type="ECO:0000256" key="1">
    <source>
        <dbReference type="ARBA" id="ARBA00000971"/>
    </source>
</evidence>
<dbReference type="Proteomes" id="UP000885750">
    <property type="component" value="Unassembled WGS sequence"/>
</dbReference>
<evidence type="ECO:0000256" key="4">
    <source>
        <dbReference type="ARBA" id="ARBA00022490"/>
    </source>
</evidence>
<gene>
    <name evidence="13" type="ORF">ENJ51_07135</name>
</gene>
<dbReference type="GO" id="GO:0042026">
    <property type="term" value="P:protein refolding"/>
    <property type="evidence" value="ECO:0007669"/>
    <property type="project" value="UniProtKB-ARBA"/>
</dbReference>
<comment type="similarity">
    <text evidence="3 10">Belongs to the FKBP-type PPIase family.</text>
</comment>
<dbReference type="InterPro" id="IPR046357">
    <property type="entry name" value="PPIase_dom_sf"/>
</dbReference>
<dbReference type="GO" id="GO:0003755">
    <property type="term" value="F:peptidyl-prolyl cis-trans isomerase activity"/>
    <property type="evidence" value="ECO:0007669"/>
    <property type="project" value="UniProtKB-UniRule"/>
</dbReference>
<organism evidence="13">
    <name type="scientific">Leucothrix mucor</name>
    <dbReference type="NCBI Taxonomy" id="45248"/>
    <lineage>
        <taxon>Bacteria</taxon>
        <taxon>Pseudomonadati</taxon>
        <taxon>Pseudomonadota</taxon>
        <taxon>Gammaproteobacteria</taxon>
        <taxon>Thiotrichales</taxon>
        <taxon>Thiotrichaceae</taxon>
        <taxon>Leucothrix</taxon>
    </lineage>
</organism>
<evidence type="ECO:0000259" key="12">
    <source>
        <dbReference type="PROSITE" id="PS50059"/>
    </source>
</evidence>
<evidence type="ECO:0000256" key="10">
    <source>
        <dbReference type="RuleBase" id="RU003915"/>
    </source>
</evidence>
<dbReference type="EMBL" id="DRMS01000266">
    <property type="protein sequence ID" value="HFC92571.1"/>
    <property type="molecule type" value="Genomic_DNA"/>
</dbReference>
<dbReference type="AlphaFoldDB" id="A0A7V2WUW9"/>
<accession>A0A7V2WUW9</accession>
<reference evidence="13" key="1">
    <citation type="journal article" date="2020" name="mSystems">
        <title>Genome- and Community-Level Interaction Insights into Carbon Utilization and Element Cycling Functions of Hydrothermarchaeota in Hydrothermal Sediment.</title>
        <authorList>
            <person name="Zhou Z."/>
            <person name="Liu Y."/>
            <person name="Xu W."/>
            <person name="Pan J."/>
            <person name="Luo Z.H."/>
            <person name="Li M."/>
        </authorList>
    </citation>
    <scope>NUCLEOTIDE SEQUENCE [LARGE SCALE GENOMIC DNA]</scope>
    <source>
        <strain evidence="13">HyVt-493</strain>
    </source>
</reference>
<evidence type="ECO:0000313" key="13">
    <source>
        <dbReference type="EMBL" id="HFC92571.1"/>
    </source>
</evidence>
<dbReference type="PROSITE" id="PS50059">
    <property type="entry name" value="FKBP_PPIASE"/>
    <property type="match status" value="1"/>
</dbReference>
<dbReference type="Gene3D" id="3.10.50.40">
    <property type="match status" value="1"/>
</dbReference>
<protein>
    <recommendedName>
        <fullName evidence="10">Peptidyl-prolyl cis-trans isomerase</fullName>
        <ecNumber evidence="10">5.2.1.8</ecNumber>
    </recommendedName>
</protein>
<feature type="compositionally biased region" description="Gly residues" evidence="11">
    <location>
        <begin position="172"/>
        <end position="186"/>
    </location>
</feature>
<evidence type="ECO:0000256" key="7">
    <source>
        <dbReference type="ARBA" id="ARBA00023235"/>
    </source>
</evidence>
<feature type="domain" description="PPIase FKBP-type" evidence="12">
    <location>
        <begin position="6"/>
        <end position="89"/>
    </location>
</feature>
<evidence type="ECO:0000256" key="11">
    <source>
        <dbReference type="SAM" id="MobiDB-lite"/>
    </source>
</evidence>
<comment type="subcellular location">
    <subcellularLocation>
        <location evidence="2">Cytoplasm</location>
    </subcellularLocation>
</comment>
<keyword evidence="4" id="KW-0963">Cytoplasm</keyword>
<evidence type="ECO:0000256" key="9">
    <source>
        <dbReference type="PROSITE-ProRule" id="PRU00277"/>
    </source>
</evidence>
<dbReference type="SUPFAM" id="SSF54534">
    <property type="entry name" value="FKBP-like"/>
    <property type="match status" value="1"/>
</dbReference>
<evidence type="ECO:0000256" key="2">
    <source>
        <dbReference type="ARBA" id="ARBA00004496"/>
    </source>
</evidence>
<comment type="catalytic activity">
    <reaction evidence="1 9 10">
        <text>[protein]-peptidylproline (omega=180) = [protein]-peptidylproline (omega=0)</text>
        <dbReference type="Rhea" id="RHEA:16237"/>
        <dbReference type="Rhea" id="RHEA-COMP:10747"/>
        <dbReference type="Rhea" id="RHEA-COMP:10748"/>
        <dbReference type="ChEBI" id="CHEBI:83833"/>
        <dbReference type="ChEBI" id="CHEBI:83834"/>
        <dbReference type="EC" id="5.2.1.8"/>
    </reaction>
</comment>